<sequence length="114" mass="12690">MNSPKVSIVAIFAFDEQLIAKAEGKWLGLELFSRLCAFFLAYLNRRELLAVDAIGSAVQTEKLTSPDISTASLEDMIRYFGELGVKVAEFVYLSPPYLSRMYKQMTGHGAVGIY</sequence>
<gene>
    <name evidence="1" type="ORF">IDH45_19250</name>
</gene>
<evidence type="ECO:0000313" key="2">
    <source>
        <dbReference type="Proteomes" id="UP000639396"/>
    </source>
</evidence>
<dbReference type="Proteomes" id="UP000639396">
    <property type="component" value="Unassembled WGS sequence"/>
</dbReference>
<keyword evidence="2" id="KW-1185">Reference proteome</keyword>
<evidence type="ECO:0000313" key="1">
    <source>
        <dbReference type="EMBL" id="MBD2864122.1"/>
    </source>
</evidence>
<dbReference type="RefSeq" id="WP_190929750.1">
    <property type="nucleotide sequence ID" value="NZ_JACXJA010000027.1"/>
</dbReference>
<reference evidence="1" key="1">
    <citation type="submission" date="2020-09" db="EMBL/GenBank/DDBJ databases">
        <title>A novel bacterium of genus Paenibacillus, isolated from South China Sea.</title>
        <authorList>
            <person name="Huang H."/>
            <person name="Mo K."/>
            <person name="Hu Y."/>
        </authorList>
    </citation>
    <scope>NUCLEOTIDE SEQUENCE</scope>
    <source>
        <strain evidence="1">IB182363</strain>
    </source>
</reference>
<name>A0A927H1F3_9BACL</name>
<comment type="caution">
    <text evidence="1">The sequence shown here is derived from an EMBL/GenBank/DDBJ whole genome shotgun (WGS) entry which is preliminary data.</text>
</comment>
<proteinExistence type="predicted"/>
<accession>A0A927H1F3</accession>
<dbReference type="EMBL" id="JACXJA010000027">
    <property type="protein sequence ID" value="MBD2864122.1"/>
    <property type="molecule type" value="Genomic_DNA"/>
</dbReference>
<organism evidence="1 2">
    <name type="scientific">Paenibacillus oceani</name>
    <dbReference type="NCBI Taxonomy" id="2772510"/>
    <lineage>
        <taxon>Bacteria</taxon>
        <taxon>Bacillati</taxon>
        <taxon>Bacillota</taxon>
        <taxon>Bacilli</taxon>
        <taxon>Bacillales</taxon>
        <taxon>Paenibacillaceae</taxon>
        <taxon>Paenibacillus</taxon>
    </lineage>
</organism>
<dbReference type="AlphaFoldDB" id="A0A927H1F3"/>
<protein>
    <submittedName>
        <fullName evidence="1">Uncharacterized protein</fullName>
    </submittedName>
</protein>